<evidence type="ECO:0000259" key="1">
    <source>
        <dbReference type="Pfam" id="PF20671"/>
    </source>
</evidence>
<reference evidence="2 3" key="1">
    <citation type="submission" date="2019-12" db="EMBL/GenBank/DDBJ databases">
        <title>Chromosome-level assembly of the Caenorhabditis remanei genome.</title>
        <authorList>
            <person name="Teterina A.A."/>
            <person name="Willis J.H."/>
            <person name="Phillips P.C."/>
        </authorList>
    </citation>
    <scope>NUCLEOTIDE SEQUENCE [LARGE SCALE GENOMIC DNA]</scope>
    <source>
        <strain evidence="2 3">PX506</strain>
        <tissue evidence="2">Whole organism</tissue>
    </source>
</reference>
<dbReference type="AlphaFoldDB" id="A0A6A5HS82"/>
<feature type="domain" description="Conserved oligomeric Golgi complex subunit 3 C-terminal" evidence="1">
    <location>
        <begin position="4"/>
        <end position="66"/>
    </location>
</feature>
<sequence length="246" mass="27754">MLFACIESLQTASDAILATPAPAKGWSKKLDAHLFVVKHLLILREQTAPYRQNVLRSDALNTKDFSIDFSKFTNVLFDSNSKWFELSTNNTLLELITTVPIEMREHEGDSRRVLDQQLRVATFRLAHEASQLMIGALAEWIDLAEDERLQEGFELSKHPKLAAGVLKDLASQAYRNVGSKFVEIRDAYTLYIGVAETEAILLSPVRKRVIDVFTRVNSFASKTYDEESRAVAALPNVQQLVLMLNK</sequence>
<dbReference type="GO" id="GO:0005801">
    <property type="term" value="C:cis-Golgi network"/>
    <property type="evidence" value="ECO:0007669"/>
    <property type="project" value="InterPro"/>
</dbReference>
<dbReference type="PANTHER" id="PTHR13302">
    <property type="entry name" value="CONSERVED OLIGOMERIC GOLGI COMPLEX COMPONENT 3"/>
    <property type="match status" value="1"/>
</dbReference>
<dbReference type="GO" id="GO:0007030">
    <property type="term" value="P:Golgi organization"/>
    <property type="evidence" value="ECO:0007669"/>
    <property type="project" value="TreeGrafter"/>
</dbReference>
<dbReference type="KEGG" id="crq:GCK72_000886"/>
<comment type="caution">
    <text evidence="2">The sequence shown here is derived from an EMBL/GenBank/DDBJ whole genome shotgun (WGS) entry which is preliminary data.</text>
</comment>
<gene>
    <name evidence="2" type="ORF">GCK72_000886</name>
</gene>
<name>A0A6A5HS82_CAERE</name>
<dbReference type="Pfam" id="PF20671">
    <property type="entry name" value="COG3_C"/>
    <property type="match status" value="1"/>
</dbReference>
<dbReference type="GO" id="GO:0016020">
    <property type="term" value="C:membrane"/>
    <property type="evidence" value="ECO:0007669"/>
    <property type="project" value="InterPro"/>
</dbReference>
<accession>A0A6A5HS82</accession>
<organism evidence="2 3">
    <name type="scientific">Caenorhabditis remanei</name>
    <name type="common">Caenorhabditis vulgaris</name>
    <dbReference type="NCBI Taxonomy" id="31234"/>
    <lineage>
        <taxon>Eukaryota</taxon>
        <taxon>Metazoa</taxon>
        <taxon>Ecdysozoa</taxon>
        <taxon>Nematoda</taxon>
        <taxon>Chromadorea</taxon>
        <taxon>Rhabditida</taxon>
        <taxon>Rhabditina</taxon>
        <taxon>Rhabditomorpha</taxon>
        <taxon>Rhabditoidea</taxon>
        <taxon>Rhabditidae</taxon>
        <taxon>Peloderinae</taxon>
        <taxon>Caenorhabditis</taxon>
    </lineage>
</organism>
<dbReference type="GO" id="GO:0006886">
    <property type="term" value="P:intracellular protein transport"/>
    <property type="evidence" value="ECO:0007669"/>
    <property type="project" value="InterPro"/>
</dbReference>
<dbReference type="GO" id="GO:0006891">
    <property type="term" value="P:intra-Golgi vesicle-mediated transport"/>
    <property type="evidence" value="ECO:0007669"/>
    <property type="project" value="TreeGrafter"/>
</dbReference>
<dbReference type="PANTHER" id="PTHR13302:SF8">
    <property type="entry name" value="CONSERVED OLIGOMERIC GOLGI COMPLEX SUBUNIT 3"/>
    <property type="match status" value="1"/>
</dbReference>
<dbReference type="InterPro" id="IPR048685">
    <property type="entry name" value="COG3_C"/>
</dbReference>
<dbReference type="GeneID" id="9824361"/>
<dbReference type="EMBL" id="WUAV01000001">
    <property type="protein sequence ID" value="KAF1769073.1"/>
    <property type="molecule type" value="Genomic_DNA"/>
</dbReference>
<dbReference type="RefSeq" id="XP_053591375.1">
    <property type="nucleotide sequence ID" value="XM_053722730.1"/>
</dbReference>
<evidence type="ECO:0000313" key="3">
    <source>
        <dbReference type="Proteomes" id="UP000483820"/>
    </source>
</evidence>
<dbReference type="GO" id="GO:0017119">
    <property type="term" value="C:Golgi transport complex"/>
    <property type="evidence" value="ECO:0007669"/>
    <property type="project" value="TreeGrafter"/>
</dbReference>
<dbReference type="InterPro" id="IPR007265">
    <property type="entry name" value="COG_su3"/>
</dbReference>
<dbReference type="CTD" id="9824361"/>
<dbReference type="Proteomes" id="UP000483820">
    <property type="component" value="Chromosome I"/>
</dbReference>
<evidence type="ECO:0000313" key="2">
    <source>
        <dbReference type="EMBL" id="KAF1769073.1"/>
    </source>
</evidence>
<protein>
    <recommendedName>
        <fullName evidence="1">Conserved oligomeric Golgi complex subunit 3 C-terminal domain-containing protein</fullName>
    </recommendedName>
</protein>
<proteinExistence type="predicted"/>